<proteinExistence type="inferred from homology"/>
<keyword evidence="4 13" id="KW-0378">Hydrolase</keyword>
<dbReference type="GO" id="GO:0051607">
    <property type="term" value="P:defense response to virus"/>
    <property type="evidence" value="ECO:0007669"/>
    <property type="project" value="UniProtKB-KW"/>
</dbReference>
<evidence type="ECO:0000256" key="2">
    <source>
        <dbReference type="ARBA" id="ARBA00022737"/>
    </source>
</evidence>
<dbReference type="Gene3D" id="1.10.1520.10">
    <property type="entry name" value="Ribonuclease III domain"/>
    <property type="match status" value="2"/>
</dbReference>
<dbReference type="SUPFAM" id="SSF52540">
    <property type="entry name" value="P-loop containing nucleoside triphosphate hydrolases"/>
    <property type="match status" value="1"/>
</dbReference>
<dbReference type="GO" id="GO:0005634">
    <property type="term" value="C:nucleus"/>
    <property type="evidence" value="ECO:0007669"/>
    <property type="project" value="TreeGrafter"/>
</dbReference>
<dbReference type="InterPro" id="IPR011545">
    <property type="entry name" value="DEAD/DEAH_box_helicase_dom"/>
</dbReference>
<dbReference type="PROSITE" id="PS50142">
    <property type="entry name" value="RNASE_3_2"/>
    <property type="match status" value="2"/>
</dbReference>
<dbReference type="InterPro" id="IPR036389">
    <property type="entry name" value="RNase_III_sf"/>
</dbReference>
<dbReference type="InterPro" id="IPR005034">
    <property type="entry name" value="Dicer_dimerisation"/>
</dbReference>
<evidence type="ECO:0000259" key="10">
    <source>
        <dbReference type="PROSITE" id="PS51192"/>
    </source>
</evidence>
<feature type="domain" description="RNase III" evidence="9">
    <location>
        <begin position="1091"/>
        <end position="1270"/>
    </location>
</feature>
<keyword evidence="7" id="KW-0051">Antiviral defense</keyword>
<feature type="domain" description="Helicase C-terminal" evidence="11">
    <location>
        <begin position="346"/>
        <end position="507"/>
    </location>
</feature>
<dbReference type="Gene3D" id="3.30.160.380">
    <property type="entry name" value="Dicer dimerisation domain"/>
    <property type="match status" value="1"/>
</dbReference>
<feature type="domain" description="Helicase ATP-binding" evidence="10">
    <location>
        <begin position="14"/>
        <end position="192"/>
    </location>
</feature>
<dbReference type="Gene3D" id="3.40.50.300">
    <property type="entry name" value="P-loop containing nucleotide triphosphate hydrolases"/>
    <property type="match status" value="2"/>
</dbReference>
<evidence type="ECO:0000256" key="5">
    <source>
        <dbReference type="ARBA" id="ARBA00022806"/>
    </source>
</evidence>
<gene>
    <name evidence="13" type="ORF">K470DRAFT_255878</name>
</gene>
<protein>
    <submittedName>
        <fullName evidence="13">P-loop containing nucleoside triphosphate hydrolase protein</fullName>
    </submittedName>
</protein>
<dbReference type="SMART" id="SM00487">
    <property type="entry name" value="DEXDc"/>
    <property type="match status" value="1"/>
</dbReference>
<dbReference type="Pfam" id="PF00270">
    <property type="entry name" value="DEAD"/>
    <property type="match status" value="1"/>
</dbReference>
<evidence type="ECO:0000313" key="13">
    <source>
        <dbReference type="EMBL" id="KAF2862586.1"/>
    </source>
</evidence>
<dbReference type="PROSITE" id="PS51192">
    <property type="entry name" value="HELICASE_ATP_BIND_1"/>
    <property type="match status" value="1"/>
</dbReference>
<dbReference type="Proteomes" id="UP000799421">
    <property type="component" value="Unassembled WGS sequence"/>
</dbReference>
<evidence type="ECO:0000256" key="3">
    <source>
        <dbReference type="ARBA" id="ARBA00022741"/>
    </source>
</evidence>
<keyword evidence="5" id="KW-0347">Helicase</keyword>
<dbReference type="InterPro" id="IPR014001">
    <property type="entry name" value="Helicase_ATP-bd"/>
</dbReference>
<dbReference type="InterPro" id="IPR001650">
    <property type="entry name" value="Helicase_C-like"/>
</dbReference>
<evidence type="ECO:0000256" key="1">
    <source>
        <dbReference type="ARBA" id="ARBA00022721"/>
    </source>
</evidence>
<dbReference type="GO" id="GO:0005737">
    <property type="term" value="C:cytoplasm"/>
    <property type="evidence" value="ECO:0007669"/>
    <property type="project" value="TreeGrafter"/>
</dbReference>
<evidence type="ECO:0000259" key="9">
    <source>
        <dbReference type="PROSITE" id="PS50142"/>
    </source>
</evidence>
<keyword evidence="2" id="KW-0677">Repeat</keyword>
<dbReference type="SUPFAM" id="SSF69065">
    <property type="entry name" value="RNase III domain-like"/>
    <property type="match status" value="2"/>
</dbReference>
<keyword evidence="6" id="KW-0067">ATP-binding</keyword>
<dbReference type="GO" id="GO:0050688">
    <property type="term" value="P:regulation of defense response to virus"/>
    <property type="evidence" value="ECO:0007669"/>
    <property type="project" value="UniProtKB-KW"/>
</dbReference>
<dbReference type="PROSITE" id="PS51327">
    <property type="entry name" value="DICER_DSRBF"/>
    <property type="match status" value="1"/>
</dbReference>
<keyword evidence="8" id="KW-0694">RNA-binding</keyword>
<dbReference type="GO" id="GO:0003723">
    <property type="term" value="F:RNA binding"/>
    <property type="evidence" value="ECO:0007669"/>
    <property type="project" value="UniProtKB-UniRule"/>
</dbReference>
<dbReference type="SMART" id="SM00535">
    <property type="entry name" value="RIBOc"/>
    <property type="match status" value="2"/>
</dbReference>
<reference evidence="13" key="1">
    <citation type="journal article" date="2020" name="Stud. Mycol.">
        <title>101 Dothideomycetes genomes: a test case for predicting lifestyles and emergence of pathogens.</title>
        <authorList>
            <person name="Haridas S."/>
            <person name="Albert R."/>
            <person name="Binder M."/>
            <person name="Bloem J."/>
            <person name="Labutti K."/>
            <person name="Salamov A."/>
            <person name="Andreopoulos B."/>
            <person name="Baker S."/>
            <person name="Barry K."/>
            <person name="Bills G."/>
            <person name="Bluhm B."/>
            <person name="Cannon C."/>
            <person name="Castanera R."/>
            <person name="Culley D."/>
            <person name="Daum C."/>
            <person name="Ezra D."/>
            <person name="Gonzalez J."/>
            <person name="Henrissat B."/>
            <person name="Kuo A."/>
            <person name="Liang C."/>
            <person name="Lipzen A."/>
            <person name="Lutzoni F."/>
            <person name="Magnuson J."/>
            <person name="Mondo S."/>
            <person name="Nolan M."/>
            <person name="Ohm R."/>
            <person name="Pangilinan J."/>
            <person name="Park H.-J."/>
            <person name="Ramirez L."/>
            <person name="Alfaro M."/>
            <person name="Sun H."/>
            <person name="Tritt A."/>
            <person name="Yoshinaga Y."/>
            <person name="Zwiers L.-H."/>
            <person name="Turgeon B."/>
            <person name="Goodwin S."/>
            <person name="Spatafora J."/>
            <person name="Crous P."/>
            <person name="Grigoriev I."/>
        </authorList>
    </citation>
    <scope>NUCLEOTIDE SEQUENCE</scope>
    <source>
        <strain evidence="13">CBS 480.64</strain>
    </source>
</reference>
<organism evidence="13 14">
    <name type="scientific">Piedraia hortae CBS 480.64</name>
    <dbReference type="NCBI Taxonomy" id="1314780"/>
    <lineage>
        <taxon>Eukaryota</taxon>
        <taxon>Fungi</taxon>
        <taxon>Dikarya</taxon>
        <taxon>Ascomycota</taxon>
        <taxon>Pezizomycotina</taxon>
        <taxon>Dothideomycetes</taxon>
        <taxon>Dothideomycetidae</taxon>
        <taxon>Capnodiales</taxon>
        <taxon>Piedraiaceae</taxon>
        <taxon>Piedraia</taxon>
    </lineage>
</organism>
<dbReference type="EMBL" id="MU005965">
    <property type="protein sequence ID" value="KAF2862586.1"/>
    <property type="molecule type" value="Genomic_DNA"/>
</dbReference>
<evidence type="ECO:0000313" key="14">
    <source>
        <dbReference type="Proteomes" id="UP000799421"/>
    </source>
</evidence>
<dbReference type="PANTHER" id="PTHR14950:SF37">
    <property type="entry name" value="ENDORIBONUCLEASE DICER"/>
    <property type="match status" value="1"/>
</dbReference>
<dbReference type="CDD" id="cd00593">
    <property type="entry name" value="RIBOc"/>
    <property type="match status" value="2"/>
</dbReference>
<dbReference type="InterPro" id="IPR000999">
    <property type="entry name" value="RNase_III_dom"/>
</dbReference>
<dbReference type="Pfam" id="PF00636">
    <property type="entry name" value="Ribonuclease_3"/>
    <property type="match status" value="2"/>
</dbReference>
<dbReference type="GO" id="GO:0004386">
    <property type="term" value="F:helicase activity"/>
    <property type="evidence" value="ECO:0007669"/>
    <property type="project" value="UniProtKB-KW"/>
</dbReference>
<dbReference type="PROSITE" id="PS51194">
    <property type="entry name" value="HELICASE_CTER"/>
    <property type="match status" value="1"/>
</dbReference>
<dbReference type="InterPro" id="IPR027417">
    <property type="entry name" value="P-loop_NTPase"/>
</dbReference>
<feature type="domain" description="Dicer dsRNA-binding fold" evidence="12">
    <location>
        <begin position="534"/>
        <end position="665"/>
    </location>
</feature>
<evidence type="ECO:0000256" key="7">
    <source>
        <dbReference type="ARBA" id="ARBA00023118"/>
    </source>
</evidence>
<evidence type="ECO:0000256" key="8">
    <source>
        <dbReference type="PROSITE-ProRule" id="PRU00657"/>
    </source>
</evidence>
<dbReference type="SMART" id="SM00490">
    <property type="entry name" value="HELICc"/>
    <property type="match status" value="1"/>
</dbReference>
<accession>A0A6A7C4S2</accession>
<dbReference type="GO" id="GO:0005524">
    <property type="term" value="F:ATP binding"/>
    <property type="evidence" value="ECO:0007669"/>
    <property type="project" value="UniProtKB-KW"/>
</dbReference>
<keyword evidence="3" id="KW-0547">Nucleotide-binding</keyword>
<name>A0A6A7C4S2_9PEZI</name>
<dbReference type="GO" id="GO:0004525">
    <property type="term" value="F:ribonuclease III activity"/>
    <property type="evidence" value="ECO:0007669"/>
    <property type="project" value="InterPro"/>
</dbReference>
<dbReference type="Pfam" id="PF03368">
    <property type="entry name" value="Dicer_dimer"/>
    <property type="match status" value="1"/>
</dbReference>
<evidence type="ECO:0000259" key="11">
    <source>
        <dbReference type="PROSITE" id="PS51194"/>
    </source>
</evidence>
<keyword evidence="14" id="KW-1185">Reference proteome</keyword>
<dbReference type="Pfam" id="PF00271">
    <property type="entry name" value="Helicase_C"/>
    <property type="match status" value="1"/>
</dbReference>
<sequence>MVGQFTLRSYQQEMFEESLRRNIIVVMDTGSGKTHIAIARIIYEVEHGDPNKLIWFMAPSITLCFQQYHLLKDNLGACNILTLTGADNVDKWTEKRLWDAVLKNIRVVVGTPAVLKDALSHSFVHMSRLGLLVFDECHHCTKENSMNNIMKLFYHHSKDKGEHVPHILGLSASPVMRSTLEHLQISETNLDAIARTPRREKSELDKFIHQPIFHKVKYAAGPISVTPGLIPLYDRIQMAYVRYDLNTDPYMVALGQNGSLPVRRRRLWCQEYLRGMCNNAKHLLEQLGSYSAKWYLESCISRIKNKSLNQGVVFDINMKEQLHLRNILCVIDQEPRPAMPTQVADKAKKLLTLLAGRNAAKDRGIVFVKQRVIVPALVELLRQAKTEFNVGGFVGTSTYSSKRDVEDFTDLKQFDRDLEGFRHGDINLMVATSVLEEGIDVPACNLIISFDPAPTVVSFVQRRGRARHKLSTYIEFQDELQRKSNIDKWQGFAERIKQMAMSERRKVDVVDVDEKETRICRVEKTGALLTLSTAKGHLYHFCQISKSEAASNTELQPEFVSSRLDDTVTVRGEMEMFLELESRPQSDPVLVKGLPGAKDEEQKWTAKVTLPAFVDERLREFASSKVWKGKKAAEGDAAMEAYIALYQAGLINDHLLPLIKDRGPDMGEHLDQPSIVDVAMQRNSWALMAKNLTASPQTWHKTTLSIAKSSNPTARGENDRICLSMLLPGPLEERLSFNIPWSEHGRLEVALTPTSEPLLTRNNLQIAQKATYIILSSMYGTRMDESRLNYLVLITPVVTDLSAWVKATEGSLPAAEFTIDPEFATKAGLIRIASEPNIKFILARAPKPNAITLEVKRFKKGSHFLNGDHDDNTSELSTPCDSCTVDRLPVRYASFASVVPSLMYYLDLMMTAQTLQRTVMQDVNIQDTELVFEAIVAPSAGTMVDYNRLEYLGDAILKYAASIQVMAQNPTWPEGYLSWAKHNIICNSTLSQAALNMGLDAFIITDNYRSAKWRPKYVDDYNNSPNEQQTRRMSSKILADVIEALIGVSFVDGGLPKAHQCIRTTLPTFVWLDNPFDPLTSNLGSCEYNPLGLLKTLIGHKFHHPILLLEAITHASTPHLQTGRSYERLEFLGDAVLDLLLTPKLYSHRKRLKHNDMHSIHEALVNGLFLGYCCMTYSISEEVSADLSDLHHITRKRREYHLYDFLRAGGQVMQKKVEAVQRYEKVYAELAQSLALGREYPWVKLMALNPPKFFSDMVEAVLGAVFLDTGGDLETCEVFLNKLGVLEMLRRLLEDNVETMSPKELFGIAAGSESVSYKTTLEEDAHGGRAWRCCVFVNEDLVAEVDGCEGRREAEVMGAEEARRILGQRDSGVGAGEDV</sequence>
<dbReference type="OrthoDB" id="416741at2759"/>
<evidence type="ECO:0000259" key="12">
    <source>
        <dbReference type="PROSITE" id="PS51327"/>
    </source>
</evidence>
<comment type="similarity">
    <text evidence="8">Belongs to the helicase family. Dicer subfamily.</text>
</comment>
<dbReference type="GO" id="GO:0030422">
    <property type="term" value="P:siRNA processing"/>
    <property type="evidence" value="ECO:0007669"/>
    <property type="project" value="TreeGrafter"/>
</dbReference>
<feature type="domain" description="RNase III" evidence="9">
    <location>
        <begin position="912"/>
        <end position="1054"/>
    </location>
</feature>
<dbReference type="CDD" id="cd18034">
    <property type="entry name" value="DEXHc_dicer"/>
    <property type="match status" value="1"/>
</dbReference>
<evidence type="ECO:0000256" key="4">
    <source>
        <dbReference type="ARBA" id="ARBA00022801"/>
    </source>
</evidence>
<dbReference type="PANTHER" id="PTHR14950">
    <property type="entry name" value="DICER-RELATED"/>
    <property type="match status" value="1"/>
</dbReference>
<keyword evidence="1" id="KW-0930">Antiviral protein</keyword>
<dbReference type="PROSITE" id="PS00517">
    <property type="entry name" value="RNASE_3_1"/>
    <property type="match status" value="1"/>
</dbReference>
<evidence type="ECO:0000256" key="6">
    <source>
        <dbReference type="ARBA" id="ARBA00022840"/>
    </source>
</evidence>
<dbReference type="InterPro" id="IPR038248">
    <property type="entry name" value="Dicer_dimer_sf"/>
</dbReference>